<comment type="caution">
    <text evidence="1">The sequence shown here is derived from an EMBL/GenBank/DDBJ whole genome shotgun (WGS) entry which is preliminary data.</text>
</comment>
<dbReference type="EMBL" id="AUPC02000011">
    <property type="protein sequence ID" value="POG81433.1"/>
    <property type="molecule type" value="Genomic_DNA"/>
</dbReference>
<evidence type="ECO:0000313" key="2">
    <source>
        <dbReference type="Proteomes" id="UP000018888"/>
    </source>
</evidence>
<proteinExistence type="predicted"/>
<accession>A0A2P4QUU8</accession>
<name>A0A2P4QUU8_RHIID</name>
<keyword evidence="2" id="KW-1185">Reference proteome</keyword>
<dbReference type="AlphaFoldDB" id="A0A2P4QUU8"/>
<protein>
    <submittedName>
        <fullName evidence="1">Uncharacterized protein</fullName>
    </submittedName>
</protein>
<dbReference type="Proteomes" id="UP000018888">
    <property type="component" value="Unassembled WGS sequence"/>
</dbReference>
<sequence length="66" mass="7855">MDFPIVKNFTNSENQNFLKNNFSKKEIKNIQSKHYKNEFASNLLCSLDCAYGYYRNSLSFEFRSIN</sequence>
<reference evidence="1 2" key="1">
    <citation type="journal article" date="2013" name="Proc. Natl. Acad. Sci. U.S.A.">
        <title>Genome of an arbuscular mycorrhizal fungus provides insight into the oldest plant symbiosis.</title>
        <authorList>
            <person name="Tisserant E."/>
            <person name="Malbreil M."/>
            <person name="Kuo A."/>
            <person name="Kohler A."/>
            <person name="Symeonidi A."/>
            <person name="Balestrini R."/>
            <person name="Charron P."/>
            <person name="Duensing N."/>
            <person name="Frei Dit Frey N."/>
            <person name="Gianinazzi-Pearson V."/>
            <person name="Gilbert L.B."/>
            <person name="Handa Y."/>
            <person name="Herr J.R."/>
            <person name="Hijri M."/>
            <person name="Koul R."/>
            <person name="Kawaguchi M."/>
            <person name="Krajinski F."/>
            <person name="Lammers P.J."/>
            <person name="Masclaux F.G."/>
            <person name="Murat C."/>
            <person name="Morin E."/>
            <person name="Ndikumana S."/>
            <person name="Pagni M."/>
            <person name="Petitpierre D."/>
            <person name="Requena N."/>
            <person name="Rosikiewicz P."/>
            <person name="Riley R."/>
            <person name="Saito K."/>
            <person name="San Clemente H."/>
            <person name="Shapiro H."/>
            <person name="van Tuinen D."/>
            <person name="Becard G."/>
            <person name="Bonfante P."/>
            <person name="Paszkowski U."/>
            <person name="Shachar-Hill Y.Y."/>
            <person name="Tuskan G.A."/>
            <person name="Young P.W."/>
            <person name="Sanders I.R."/>
            <person name="Henrissat B."/>
            <person name="Rensing S.A."/>
            <person name="Grigoriev I.V."/>
            <person name="Corradi N."/>
            <person name="Roux C."/>
            <person name="Martin F."/>
        </authorList>
    </citation>
    <scope>NUCLEOTIDE SEQUENCE [LARGE SCALE GENOMIC DNA]</scope>
    <source>
        <strain evidence="1 2">DAOM 197198</strain>
    </source>
</reference>
<gene>
    <name evidence="1" type="ORF">GLOIN_2v69068</name>
</gene>
<evidence type="ECO:0000313" key="1">
    <source>
        <dbReference type="EMBL" id="POG81433.1"/>
    </source>
</evidence>
<reference evidence="1 2" key="2">
    <citation type="journal article" date="2018" name="New Phytol.">
        <title>High intraspecific genome diversity in the model arbuscular mycorrhizal symbiont Rhizophagus irregularis.</title>
        <authorList>
            <person name="Chen E.C.H."/>
            <person name="Morin E."/>
            <person name="Beaudet D."/>
            <person name="Noel J."/>
            <person name="Yildirir G."/>
            <person name="Ndikumana S."/>
            <person name="Charron P."/>
            <person name="St-Onge C."/>
            <person name="Giorgi J."/>
            <person name="Kruger M."/>
            <person name="Marton T."/>
            <person name="Ropars J."/>
            <person name="Grigoriev I.V."/>
            <person name="Hainaut M."/>
            <person name="Henrissat B."/>
            <person name="Roux C."/>
            <person name="Martin F."/>
            <person name="Corradi N."/>
        </authorList>
    </citation>
    <scope>NUCLEOTIDE SEQUENCE [LARGE SCALE GENOMIC DNA]</scope>
    <source>
        <strain evidence="1 2">DAOM 197198</strain>
    </source>
</reference>
<organism evidence="1 2">
    <name type="scientific">Rhizophagus irregularis (strain DAOM 181602 / DAOM 197198 / MUCL 43194)</name>
    <name type="common">Arbuscular mycorrhizal fungus</name>
    <name type="synonym">Glomus intraradices</name>
    <dbReference type="NCBI Taxonomy" id="747089"/>
    <lineage>
        <taxon>Eukaryota</taxon>
        <taxon>Fungi</taxon>
        <taxon>Fungi incertae sedis</taxon>
        <taxon>Mucoromycota</taxon>
        <taxon>Glomeromycotina</taxon>
        <taxon>Glomeromycetes</taxon>
        <taxon>Glomerales</taxon>
        <taxon>Glomeraceae</taxon>
        <taxon>Rhizophagus</taxon>
    </lineage>
</organism>